<dbReference type="Pfam" id="PF20438">
    <property type="entry name" value="SpoIVA_middle"/>
    <property type="match status" value="1"/>
</dbReference>
<dbReference type="Gene3D" id="3.40.50.300">
    <property type="entry name" value="P-loop containing nucleotide triphosphate hydrolases"/>
    <property type="match status" value="1"/>
</dbReference>
<dbReference type="AlphaFoldDB" id="A0A1I0FFW6"/>
<dbReference type="InterPro" id="IPR046842">
    <property type="entry name" value="SpoIVA_ATPase"/>
</dbReference>
<keyword evidence="6" id="KW-1185">Reference proteome</keyword>
<reference evidence="6" key="1">
    <citation type="submission" date="2016-10" db="EMBL/GenBank/DDBJ databases">
        <authorList>
            <person name="Varghese N."/>
            <person name="Submissions S."/>
        </authorList>
    </citation>
    <scope>NUCLEOTIDE SEQUENCE [LARGE SCALE GENOMIC DNA]</scope>
    <source>
        <strain evidence="6">DSM 1551</strain>
    </source>
</reference>
<dbReference type="EC" id="3.6.1.3" evidence="4"/>
<dbReference type="GO" id="GO:0016887">
    <property type="term" value="F:ATP hydrolysis activity"/>
    <property type="evidence" value="ECO:0007669"/>
    <property type="project" value="InterPro"/>
</dbReference>
<evidence type="ECO:0000313" key="6">
    <source>
        <dbReference type="Proteomes" id="UP000198558"/>
    </source>
</evidence>
<dbReference type="Pfam" id="PF20439">
    <property type="entry name" value="SpoIVA_C"/>
    <property type="match status" value="1"/>
</dbReference>
<dbReference type="RefSeq" id="WP_092354258.1">
    <property type="nucleotide sequence ID" value="NZ_BLMI01000146.1"/>
</dbReference>
<dbReference type="Proteomes" id="UP000490821">
    <property type="component" value="Unassembled WGS sequence"/>
</dbReference>
<dbReference type="NCBIfam" id="TIGR02836">
    <property type="entry name" value="spore_IV_A"/>
    <property type="match status" value="1"/>
</dbReference>
<name>A0A1I0FFW6_9FIRM</name>
<dbReference type="GeneID" id="78288601"/>
<evidence type="ECO:0000259" key="1">
    <source>
        <dbReference type="Pfam" id="PF09547"/>
    </source>
</evidence>
<dbReference type="EMBL" id="BLMI01000146">
    <property type="protein sequence ID" value="GFI41137.1"/>
    <property type="molecule type" value="Genomic_DNA"/>
</dbReference>
<feature type="domain" description="Stage IV sporulation protein A ATPase" evidence="1">
    <location>
        <begin position="1"/>
        <end position="236"/>
    </location>
</feature>
<reference evidence="5" key="2">
    <citation type="submission" date="2016-10" db="EMBL/GenBank/DDBJ databases">
        <authorList>
            <person name="de Groot N.N."/>
        </authorList>
    </citation>
    <scope>NUCLEOTIDE SEQUENCE [LARGE SCALE GENOMIC DNA]</scope>
    <source>
        <strain evidence="5">DSM 1551</strain>
    </source>
</reference>
<dbReference type="InterPro" id="IPR027417">
    <property type="entry name" value="P-loop_NTPase"/>
</dbReference>
<organism evidence="5 6">
    <name type="scientific">Thomasclavelia cocleata</name>
    <dbReference type="NCBI Taxonomy" id="69824"/>
    <lineage>
        <taxon>Bacteria</taxon>
        <taxon>Bacillati</taxon>
        <taxon>Bacillota</taxon>
        <taxon>Erysipelotrichia</taxon>
        <taxon>Erysipelotrichales</taxon>
        <taxon>Coprobacillaceae</taxon>
        <taxon>Thomasclavelia</taxon>
    </lineage>
</organism>
<evidence type="ECO:0000313" key="5">
    <source>
        <dbReference type="EMBL" id="SET56997.1"/>
    </source>
</evidence>
<dbReference type="SUPFAM" id="SSF52540">
    <property type="entry name" value="P-loop containing nucleoside triphosphate hydrolases"/>
    <property type="match status" value="1"/>
</dbReference>
<dbReference type="GO" id="GO:0005524">
    <property type="term" value="F:ATP binding"/>
    <property type="evidence" value="ECO:0007669"/>
    <property type="project" value="InterPro"/>
</dbReference>
<feature type="domain" description="Stage IV sporulation protein A middle" evidence="2">
    <location>
        <begin position="238"/>
        <end position="416"/>
    </location>
</feature>
<gene>
    <name evidence="4" type="primary">spoIVA</name>
    <name evidence="4" type="ORF">IMSAGC017_01180</name>
    <name evidence="5" type="ORF">SAMN04489758_1193</name>
</gene>
<feature type="domain" description="Sporulation stage IV protein A C-terminal" evidence="3">
    <location>
        <begin position="417"/>
        <end position="491"/>
    </location>
</feature>
<keyword evidence="4" id="KW-0378">Hydrolase</keyword>
<dbReference type="InterPro" id="IPR046841">
    <property type="entry name" value="SpoIVA_middle"/>
</dbReference>
<dbReference type="OrthoDB" id="9761464at2"/>
<evidence type="ECO:0000313" key="4">
    <source>
        <dbReference type="EMBL" id="GFI41137.1"/>
    </source>
</evidence>
<evidence type="ECO:0000259" key="2">
    <source>
        <dbReference type="Pfam" id="PF20438"/>
    </source>
</evidence>
<dbReference type="EMBL" id="FOIN01000019">
    <property type="protein sequence ID" value="SET56997.1"/>
    <property type="molecule type" value="Genomic_DNA"/>
</dbReference>
<evidence type="ECO:0000259" key="3">
    <source>
        <dbReference type="Pfam" id="PF20439"/>
    </source>
</evidence>
<protein>
    <submittedName>
        <fullName evidence="5">Stage IV sporulation protein A</fullName>
        <ecNumber evidence="4">3.6.1.3</ecNumber>
    </submittedName>
</protein>
<dbReference type="Pfam" id="PF09547">
    <property type="entry name" value="SpoIVA_ATPase"/>
    <property type="match status" value="1"/>
</dbReference>
<sequence>METKNILHDIAKRCDGDIYLGVVGPVRSGKSSFIKRFMEMAVIPYIEDKDARLRAIDELPQSGKGKMIMTVEPKFIPNQAVEMVMDESFKVNVRLVDCVGYVIEGAKGYKDDQGIRYVKTPWYLESIPFDQAAKVGTKKVIQDHSTIGIVITSDGSICDIPGDNYIEATDSIIDELQEIDKPFIVIINTKDVNSSECKREYERLTEKYDVPVLSMDVTNMEEPEIVSLLKDALYEFKISEVRIEVPKWLAMMSSNHWLKQTLDTSLKESLQSIKKFKDVERIGDAISEYDFVDKAYLTGIDTSTSSATLKIEERDGLYNEILEEIIGDKGFDQATFLTFIQELVDIKKEYEGFSNAIRMVKQTGYGYAIPKLDEIELSEPVIIKQGPRYGMKLVSKAGTTYMIKVDIESTFEPIIGSKEQAEAFIEYLNSNGNDKQAIFDCDVFGRKLGDLIEEGMYIKLNAIPENASLRLHDILSKIVNKGKSNVIAIVL</sequence>
<dbReference type="Proteomes" id="UP000198558">
    <property type="component" value="Unassembled WGS sequence"/>
</dbReference>
<proteinExistence type="predicted"/>
<dbReference type="InterPro" id="IPR014201">
    <property type="entry name" value="Spore_IV_A"/>
</dbReference>
<dbReference type="GO" id="GO:0043934">
    <property type="term" value="P:sporulation"/>
    <property type="evidence" value="ECO:0007669"/>
    <property type="project" value="InterPro"/>
</dbReference>
<dbReference type="PIRSF" id="PIRSF007466">
    <property type="entry name" value="SpoIVA"/>
    <property type="match status" value="1"/>
</dbReference>
<dbReference type="InterPro" id="IPR046840">
    <property type="entry name" value="SpoIVA_C"/>
</dbReference>
<accession>A0A1I0FFW6</accession>
<evidence type="ECO:0000313" key="7">
    <source>
        <dbReference type="Proteomes" id="UP000490821"/>
    </source>
</evidence>
<reference evidence="4 7" key="3">
    <citation type="journal article" date="2020" name="Microbiome">
        <title>Single-cell genomics of uncultured bacteria reveals dietary fiber responders in the mouse gut microbiota.</title>
        <authorList>
            <person name="Chijiiwa R."/>
            <person name="Hosokawa M."/>
            <person name="Kogawa M."/>
            <person name="Nishikawa Y."/>
            <person name="Ide K."/>
            <person name="Sakanashi C."/>
            <person name="Takahashi K."/>
            <person name="Takeyama H."/>
        </authorList>
    </citation>
    <scope>NUCLEOTIDE SEQUENCE [LARGE SCALE GENOMIC DNA]</scope>
    <source>
        <strain evidence="4">IMSAGC_017</strain>
    </source>
</reference>